<proteinExistence type="predicted"/>
<dbReference type="Proteomes" id="UP000460718">
    <property type="component" value="Unassembled WGS sequence"/>
</dbReference>
<sequence>MIRSSIRAFVLPLVALAGLVTATEDTCGGPNARIEPPLGAIVVNSTGDYDGSYLTVSERCGELGRRHDGKADHLRDAGRLQGADACPCIGGRPSAAGFYVRRHVVRGQRGDHHPFFKVLYDTLYTVCRVQIQRLRSRRSKCTISCKCSIRRMLHVFRYASDTSPTL</sequence>
<evidence type="ECO:0000313" key="13">
    <source>
        <dbReference type="Proteomes" id="UP000433483"/>
    </source>
</evidence>
<dbReference type="EMBL" id="QXFY01003273">
    <property type="protein sequence ID" value="KAE9286810.1"/>
    <property type="molecule type" value="Genomic_DNA"/>
</dbReference>
<dbReference type="EMBL" id="QXFX01002742">
    <property type="protein sequence ID" value="KAE9074054.1"/>
    <property type="molecule type" value="Genomic_DNA"/>
</dbReference>
<accession>A0A6A3QH54</accession>
<evidence type="ECO:0000313" key="4">
    <source>
        <dbReference type="EMBL" id="KAE9074054.1"/>
    </source>
</evidence>
<evidence type="ECO:0000313" key="18">
    <source>
        <dbReference type="Proteomes" id="UP000460718"/>
    </source>
</evidence>
<dbReference type="Proteomes" id="UP000486351">
    <property type="component" value="Unassembled WGS sequence"/>
</dbReference>
<evidence type="ECO:0000256" key="1">
    <source>
        <dbReference type="SAM" id="SignalP"/>
    </source>
</evidence>
<evidence type="ECO:0000313" key="8">
    <source>
        <dbReference type="EMBL" id="KAE9184448.1"/>
    </source>
</evidence>
<evidence type="ECO:0000313" key="19">
    <source>
        <dbReference type="Proteomes" id="UP000476176"/>
    </source>
</evidence>
<dbReference type="Proteomes" id="UP000440367">
    <property type="component" value="Unassembled WGS sequence"/>
</dbReference>
<evidence type="ECO:0000313" key="15">
    <source>
        <dbReference type="Proteomes" id="UP000440367"/>
    </source>
</evidence>
<evidence type="ECO:0000313" key="6">
    <source>
        <dbReference type="EMBL" id="KAE9086904.1"/>
    </source>
</evidence>
<dbReference type="Proteomes" id="UP000429523">
    <property type="component" value="Unassembled WGS sequence"/>
</dbReference>
<keyword evidence="1" id="KW-0732">Signal</keyword>
<dbReference type="Proteomes" id="UP000488956">
    <property type="component" value="Unassembled WGS sequence"/>
</dbReference>
<dbReference type="EMBL" id="QXFZ01002598">
    <property type="protein sequence ID" value="KAE9075516.1"/>
    <property type="molecule type" value="Genomic_DNA"/>
</dbReference>
<evidence type="ECO:0000313" key="11">
    <source>
        <dbReference type="EMBL" id="KAE9286810.1"/>
    </source>
</evidence>
<dbReference type="EMBL" id="QXGA01003151">
    <property type="protein sequence ID" value="KAE9086904.1"/>
    <property type="molecule type" value="Genomic_DNA"/>
</dbReference>
<evidence type="ECO:0000313" key="9">
    <source>
        <dbReference type="EMBL" id="KAE9186390.1"/>
    </source>
</evidence>
<evidence type="ECO:0000313" key="17">
    <source>
        <dbReference type="Proteomes" id="UP000441208"/>
    </source>
</evidence>
<evidence type="ECO:0000313" key="16">
    <source>
        <dbReference type="Proteomes" id="UP000440732"/>
    </source>
</evidence>
<dbReference type="EMBL" id="QXFW01003451">
    <property type="protein sequence ID" value="KAE8970705.1"/>
    <property type="molecule type" value="Genomic_DNA"/>
</dbReference>
<comment type="caution">
    <text evidence="5">The sequence shown here is derived from an EMBL/GenBank/DDBJ whole genome shotgun (WGS) entry which is preliminary data.</text>
</comment>
<feature type="signal peptide" evidence="1">
    <location>
        <begin position="1"/>
        <end position="22"/>
    </location>
</feature>
<evidence type="ECO:0000313" key="10">
    <source>
        <dbReference type="EMBL" id="KAE9277080.1"/>
    </source>
</evidence>
<dbReference type="EMBL" id="QXGD01002610">
    <property type="protein sequence ID" value="KAE9186390.1"/>
    <property type="molecule type" value="Genomic_DNA"/>
</dbReference>
<keyword evidence="13" id="KW-1185">Reference proteome</keyword>
<dbReference type="Proteomes" id="UP000437068">
    <property type="component" value="Unassembled WGS sequence"/>
</dbReference>
<evidence type="ECO:0000313" key="2">
    <source>
        <dbReference type="EMBL" id="KAE8926269.1"/>
    </source>
</evidence>
<evidence type="ECO:0008006" key="22">
    <source>
        <dbReference type="Google" id="ProtNLM"/>
    </source>
</evidence>
<evidence type="ECO:0000313" key="20">
    <source>
        <dbReference type="Proteomes" id="UP000486351"/>
    </source>
</evidence>
<evidence type="ECO:0000313" key="14">
    <source>
        <dbReference type="Proteomes" id="UP000437068"/>
    </source>
</evidence>
<dbReference type="OrthoDB" id="123376at2759"/>
<dbReference type="Proteomes" id="UP000440732">
    <property type="component" value="Unassembled WGS sequence"/>
</dbReference>
<dbReference type="EMBL" id="QXGC01002567">
    <property type="protein sequence ID" value="KAE9184448.1"/>
    <property type="molecule type" value="Genomic_DNA"/>
</dbReference>
<dbReference type="EMBL" id="QXGB01002614">
    <property type="protein sequence ID" value="KAE9176451.1"/>
    <property type="molecule type" value="Genomic_DNA"/>
</dbReference>
<evidence type="ECO:0000313" key="21">
    <source>
        <dbReference type="Proteomes" id="UP000488956"/>
    </source>
</evidence>
<protein>
    <recommendedName>
        <fullName evidence="22">Pectate lyase</fullName>
    </recommendedName>
</protein>
<feature type="chain" id="PRO_5036165718" description="Pectate lyase" evidence="1">
    <location>
        <begin position="23"/>
        <end position="166"/>
    </location>
</feature>
<reference evidence="12 13" key="1">
    <citation type="submission" date="2018-08" db="EMBL/GenBank/DDBJ databases">
        <title>Genomic investigation of the strawberry pathogen Phytophthora fragariae indicates pathogenicity is determined by transcriptional variation in three key races.</title>
        <authorList>
            <person name="Adams T.M."/>
            <person name="Armitage A.D."/>
            <person name="Sobczyk M.K."/>
            <person name="Bates H.J."/>
            <person name="Dunwell J.M."/>
            <person name="Nellist C.F."/>
            <person name="Harrison R.J."/>
        </authorList>
    </citation>
    <scope>NUCLEOTIDE SEQUENCE [LARGE SCALE GENOMIC DNA]</scope>
    <source>
        <strain evidence="10 14">A4</strain>
        <strain evidence="9 15">BC-1</strain>
        <strain evidence="8 19">BC-23</strain>
        <strain evidence="7 13">NOV-27</strain>
        <strain evidence="6 16">NOV-5</strain>
        <strain evidence="5 17">NOV-71</strain>
        <strain evidence="11 20">NOV-77</strain>
        <strain evidence="2 12">NOV-9</strain>
        <strain evidence="4 21">ONT-3</strain>
        <strain evidence="3 18">SCRP245</strain>
    </source>
</reference>
<dbReference type="Proteomes" id="UP000476176">
    <property type="component" value="Unassembled WGS sequence"/>
</dbReference>
<dbReference type="Proteomes" id="UP000441208">
    <property type="component" value="Unassembled WGS sequence"/>
</dbReference>
<evidence type="ECO:0000313" key="5">
    <source>
        <dbReference type="EMBL" id="KAE9075516.1"/>
    </source>
</evidence>
<evidence type="ECO:0000313" key="7">
    <source>
        <dbReference type="EMBL" id="KAE9176451.1"/>
    </source>
</evidence>
<dbReference type="AlphaFoldDB" id="A0A6A3QH54"/>
<dbReference type="EMBL" id="QXGE01003102">
    <property type="protein sequence ID" value="KAE9277080.1"/>
    <property type="molecule type" value="Genomic_DNA"/>
</dbReference>
<evidence type="ECO:0000313" key="12">
    <source>
        <dbReference type="Proteomes" id="UP000429523"/>
    </source>
</evidence>
<organism evidence="5 17">
    <name type="scientific">Phytophthora fragariae</name>
    <dbReference type="NCBI Taxonomy" id="53985"/>
    <lineage>
        <taxon>Eukaryota</taxon>
        <taxon>Sar</taxon>
        <taxon>Stramenopiles</taxon>
        <taxon>Oomycota</taxon>
        <taxon>Peronosporomycetes</taxon>
        <taxon>Peronosporales</taxon>
        <taxon>Peronosporaceae</taxon>
        <taxon>Phytophthora</taxon>
    </lineage>
</organism>
<dbReference type="EMBL" id="QXGF01002076">
    <property type="protein sequence ID" value="KAE8926269.1"/>
    <property type="molecule type" value="Genomic_DNA"/>
</dbReference>
<evidence type="ECO:0000313" key="3">
    <source>
        <dbReference type="EMBL" id="KAE8970705.1"/>
    </source>
</evidence>
<dbReference type="Proteomes" id="UP000433483">
    <property type="component" value="Unassembled WGS sequence"/>
</dbReference>
<gene>
    <name evidence="10" type="ORF">PF001_g25833</name>
    <name evidence="9" type="ORF">PF002_g25895</name>
    <name evidence="8" type="ORF">PF004_g23655</name>
    <name evidence="7" type="ORF">PF005_g24951</name>
    <name evidence="6" type="ORF">PF006_g25922</name>
    <name evidence="5" type="ORF">PF007_g24974</name>
    <name evidence="11" type="ORF">PF008_g26576</name>
    <name evidence="2" type="ORF">PF009_g23537</name>
    <name evidence="4" type="ORF">PF010_g24830</name>
    <name evidence="3" type="ORF">PF011_g26319</name>
</gene>
<name>A0A6A3QH54_9STRA</name>